<dbReference type="InterPro" id="IPR025048">
    <property type="entry name" value="DUF3987"/>
</dbReference>
<protein>
    <submittedName>
        <fullName evidence="2">Bifunctional DNA primase/polymerase, N-terminal</fullName>
    </submittedName>
</protein>
<dbReference type="Pfam" id="PF13148">
    <property type="entry name" value="DUF3987"/>
    <property type="match status" value="1"/>
</dbReference>
<evidence type="ECO:0000313" key="2">
    <source>
        <dbReference type="EMBL" id="SFU49397.1"/>
    </source>
</evidence>
<dbReference type="CDD" id="cd04859">
    <property type="entry name" value="Prim_Pol"/>
    <property type="match status" value="1"/>
</dbReference>
<dbReference type="Pfam" id="PF09250">
    <property type="entry name" value="Prim-Pol"/>
    <property type="match status" value="1"/>
</dbReference>
<dbReference type="OrthoDB" id="9067983at2"/>
<reference evidence="2 3" key="1">
    <citation type="submission" date="2016-10" db="EMBL/GenBank/DDBJ databases">
        <authorList>
            <person name="de Groot N.N."/>
        </authorList>
    </citation>
    <scope>NUCLEOTIDE SEQUENCE [LARGE SCALE GENOMIC DNA]</scope>
    <source>
        <strain evidence="2 3">Nm24</strain>
    </source>
</reference>
<dbReference type="RefSeq" id="WP_074927557.1">
    <property type="nucleotide sequence ID" value="NZ_FPBL01000003.1"/>
</dbReference>
<organism evidence="2 3">
    <name type="scientific">Nitrosomonas eutropha</name>
    <dbReference type="NCBI Taxonomy" id="916"/>
    <lineage>
        <taxon>Bacteria</taxon>
        <taxon>Pseudomonadati</taxon>
        <taxon>Pseudomonadota</taxon>
        <taxon>Betaproteobacteria</taxon>
        <taxon>Nitrosomonadales</taxon>
        <taxon>Nitrosomonadaceae</taxon>
        <taxon>Nitrosomonas</taxon>
    </lineage>
</organism>
<feature type="domain" description="DNA primase/polymerase bifunctional N-terminal" evidence="1">
    <location>
        <begin position="46"/>
        <end position="212"/>
    </location>
</feature>
<dbReference type="InterPro" id="IPR015330">
    <property type="entry name" value="DNA_primase/pol_bifunc_N"/>
</dbReference>
<dbReference type="AlphaFoldDB" id="A0A1I7GLS9"/>
<proteinExistence type="predicted"/>
<dbReference type="SUPFAM" id="SSF56747">
    <property type="entry name" value="Prim-pol domain"/>
    <property type="match status" value="1"/>
</dbReference>
<accession>A0A1I7GLS9</accession>
<gene>
    <name evidence="2" type="ORF">SAMN05216339_10344</name>
</gene>
<dbReference type="SMART" id="SM00943">
    <property type="entry name" value="Prim-Pol"/>
    <property type="match status" value="1"/>
</dbReference>
<name>A0A1I7GLS9_9PROT</name>
<dbReference type="EMBL" id="FPBL01000003">
    <property type="protein sequence ID" value="SFU49397.1"/>
    <property type="molecule type" value="Genomic_DNA"/>
</dbReference>
<sequence length="811" mass="90272">MATTPGNAAATQVIDSIANNVVHVKGWVAAIVEIRPSDLSELGKYALKYAELGWHVFPCKENTKEPIQTNGFKLATTDIQQIKDWWTKYPNANIGLWPYPSGLCVIDIDTKHGGQGPTQLKDLENKHGALPTTLIAQTPSGAWHYFFKSSESLGNHKIEADIDIRSGSGYVVLEPSAFIGKKEGEASGCYCFDDWDVLNKPMPFIADLPQWVIDVQKARIAPKVNTAPAQLTSDINDRFQQFKERNQSALHRWEGSTAGLNDVSGSAMDLSMYVLIRNGGFNHAEARAIMEPWEYGGSDRHKEHYWSRLEEKYSNNTIPNDMWDDPQPLISKTNSKPYPIEALPPIIRDAVEEAVKFIQAPLPMIASTALGAVSLACQAHCDVKRMGELSGPSNLFMLTIAESGERKSTCNDKFTAGIREYERKQAVINKPELEKYNASLSAWKAECTGLEQKIIQDTKKGDSTDDPKIKLEILYQKEPKPPMCLRLLYEDVTPEALVTELKKWPSGGLVSPEAGTVFGSHSMKGDSIMSTLSKFNKLWDGDSITIDRKTTDSFELNNARLTMSLQVQEETIKTFIDKSEGLAKGTGFLARFLIAWPESTMGTRFIKNKPDCLEGTPRIDIFNARITAVLETPVPIDEDGVHPLMLSLAPDAQGVWVDYHDKIEQKLSVGGEFHDVADIAAKSADNAARVAALLHTFLGNDNSQITKETMQAGIKLAEWYLEESCRFLGELMLPTEMINAAKLDEFLIRYCTDKLTRVVDKSTAYQNGPKSVRKRELLRDAISELENAGRVRIIRIGRKDSLAINPKLFTK</sequence>
<dbReference type="Proteomes" id="UP000183926">
    <property type="component" value="Unassembled WGS sequence"/>
</dbReference>
<evidence type="ECO:0000259" key="1">
    <source>
        <dbReference type="SMART" id="SM00943"/>
    </source>
</evidence>
<evidence type="ECO:0000313" key="3">
    <source>
        <dbReference type="Proteomes" id="UP000183926"/>
    </source>
</evidence>